<dbReference type="AlphaFoldDB" id="A0A2T0FJQ5"/>
<dbReference type="SMART" id="SM01388">
    <property type="entry name" value="Mob1_phocein"/>
    <property type="match status" value="1"/>
</dbReference>
<dbReference type="SUPFAM" id="SSF101152">
    <property type="entry name" value="Mob1/phocein"/>
    <property type="match status" value="1"/>
</dbReference>
<dbReference type="EMBL" id="NDIQ01000021">
    <property type="protein sequence ID" value="PRT55207.1"/>
    <property type="molecule type" value="Genomic_DNA"/>
</dbReference>
<gene>
    <name evidence="3" type="ORF">B9G98_02827</name>
</gene>
<keyword evidence="1" id="KW-0862">Zinc</keyword>
<dbReference type="OrthoDB" id="10261121at2759"/>
<dbReference type="InterPro" id="IPR005301">
    <property type="entry name" value="MOB_kinase_act_fam"/>
</dbReference>
<dbReference type="InterPro" id="IPR036703">
    <property type="entry name" value="MOB_kinase_act_sf"/>
</dbReference>
<sequence length="266" mass="30229">MSFFNNFRFRSSKRKNVANSTGIYQSGSQNSSSTSLPSRRSSTLGSAAGGISAPQQSTSSVSKRSPQINYQPLFLNSAYVRAALVKGSFQTIVELPKYVDLNEWLALNIFEFNSYLTQFCSTLSEFITPETCPTMNAGPGYDYLWIDNNRQPIRLPASTYIEYTLSWISSKFDDQTLFPTRQGVPFPPNFTSVVKGIYVQLFRIFAHIYHTHFDKIVHLSLEPHWNSFFCHFISFGKTYNLIDRTEMAPLASLIQNFEAQQKIKVA</sequence>
<dbReference type="Gene3D" id="1.20.140.30">
    <property type="entry name" value="MOB kinase activator"/>
    <property type="match status" value="1"/>
</dbReference>
<keyword evidence="1" id="KW-0479">Metal-binding</keyword>
<evidence type="ECO:0000313" key="4">
    <source>
        <dbReference type="Proteomes" id="UP000238350"/>
    </source>
</evidence>
<evidence type="ECO:0000256" key="1">
    <source>
        <dbReference type="PIRSR" id="PIRSR605301-1"/>
    </source>
</evidence>
<feature type="compositionally biased region" description="Polar residues" evidence="2">
    <location>
        <begin position="53"/>
        <end position="63"/>
    </location>
</feature>
<feature type="binding site" evidence="1">
    <location>
        <position position="212"/>
    </location>
    <ligand>
        <name>Zn(2+)</name>
        <dbReference type="ChEBI" id="CHEBI:29105"/>
    </ligand>
</feature>
<comment type="caution">
    <text evidence="3">The sequence shown here is derived from an EMBL/GenBank/DDBJ whole genome shotgun (WGS) entry which is preliminary data.</text>
</comment>
<keyword evidence="3" id="KW-0808">Transferase</keyword>
<organism evidence="3 4">
    <name type="scientific">Wickerhamiella sorbophila</name>
    <dbReference type="NCBI Taxonomy" id="45607"/>
    <lineage>
        <taxon>Eukaryota</taxon>
        <taxon>Fungi</taxon>
        <taxon>Dikarya</taxon>
        <taxon>Ascomycota</taxon>
        <taxon>Saccharomycotina</taxon>
        <taxon>Dipodascomycetes</taxon>
        <taxon>Dipodascales</taxon>
        <taxon>Trichomonascaceae</taxon>
        <taxon>Wickerhamiella</taxon>
    </lineage>
</organism>
<accession>A0A2T0FJQ5</accession>
<dbReference type="Proteomes" id="UP000238350">
    <property type="component" value="Unassembled WGS sequence"/>
</dbReference>
<dbReference type="RefSeq" id="XP_024665152.1">
    <property type="nucleotide sequence ID" value="XM_024809384.1"/>
</dbReference>
<feature type="region of interest" description="Disordered" evidence="2">
    <location>
        <begin position="20"/>
        <end position="63"/>
    </location>
</feature>
<keyword evidence="4" id="KW-1185">Reference proteome</keyword>
<feature type="binding site" evidence="1">
    <location>
        <position position="132"/>
    </location>
    <ligand>
        <name>Zn(2+)</name>
        <dbReference type="ChEBI" id="CHEBI:29105"/>
    </ligand>
</feature>
<keyword evidence="3" id="KW-0418">Kinase</keyword>
<dbReference type="STRING" id="45607.A0A2T0FJQ5"/>
<protein>
    <submittedName>
        <fullName evidence="3">CBK1 kinase activator protein MOB2</fullName>
    </submittedName>
</protein>
<name>A0A2T0FJQ5_9ASCO</name>
<feature type="binding site" evidence="1">
    <location>
        <position position="207"/>
    </location>
    <ligand>
        <name>Zn(2+)</name>
        <dbReference type="ChEBI" id="CHEBI:29105"/>
    </ligand>
</feature>
<dbReference type="PANTHER" id="PTHR22599">
    <property type="entry name" value="MPS ONE BINDER KINASE ACTIVATOR-LIKE MOB"/>
    <property type="match status" value="1"/>
</dbReference>
<dbReference type="GO" id="GO:0016301">
    <property type="term" value="F:kinase activity"/>
    <property type="evidence" value="ECO:0007669"/>
    <property type="project" value="UniProtKB-KW"/>
</dbReference>
<dbReference type="Pfam" id="PF03637">
    <property type="entry name" value="Mob1_phocein"/>
    <property type="match status" value="1"/>
</dbReference>
<reference evidence="3 4" key="1">
    <citation type="submission" date="2017-04" db="EMBL/GenBank/DDBJ databases">
        <title>Genome sequencing of [Candida] sorbophila.</title>
        <authorList>
            <person name="Ahn J.O."/>
        </authorList>
    </citation>
    <scope>NUCLEOTIDE SEQUENCE [LARGE SCALE GENOMIC DNA]</scope>
    <source>
        <strain evidence="3 4">DS02</strain>
    </source>
</reference>
<evidence type="ECO:0000256" key="2">
    <source>
        <dbReference type="SAM" id="MobiDB-lite"/>
    </source>
</evidence>
<feature type="compositionally biased region" description="Low complexity" evidence="2">
    <location>
        <begin position="25"/>
        <end position="46"/>
    </location>
</feature>
<dbReference type="GeneID" id="36516575"/>
<proteinExistence type="predicted"/>
<evidence type="ECO:0000313" key="3">
    <source>
        <dbReference type="EMBL" id="PRT55207.1"/>
    </source>
</evidence>